<keyword evidence="2 3" id="KW-0040">ANK repeat</keyword>
<dbReference type="Gene3D" id="1.10.510.10">
    <property type="entry name" value="Transferase(Phosphotransferase) domain 1"/>
    <property type="match status" value="1"/>
</dbReference>
<dbReference type="Ensembl" id="ENSCABT00000021033.1">
    <property type="protein sequence ID" value="ENSCABP00000019195.1"/>
    <property type="gene ID" value="ENSCABG00000014186.1"/>
</dbReference>
<keyword evidence="1" id="KW-0677">Repeat</keyword>
<dbReference type="SUPFAM" id="SSF48403">
    <property type="entry name" value="Ankyrin repeat"/>
    <property type="match status" value="1"/>
</dbReference>
<dbReference type="Pfam" id="PF12796">
    <property type="entry name" value="Ank_2"/>
    <property type="match status" value="3"/>
</dbReference>
<dbReference type="SMART" id="SM00248">
    <property type="entry name" value="ANK"/>
    <property type="match status" value="7"/>
</dbReference>
<dbReference type="OMA" id="YGSESHK"/>
<dbReference type="GO" id="GO:0005524">
    <property type="term" value="F:ATP binding"/>
    <property type="evidence" value="ECO:0007669"/>
    <property type="project" value="InterPro"/>
</dbReference>
<keyword evidence="6" id="KW-1185">Reference proteome</keyword>
<reference evidence="5" key="2">
    <citation type="submission" date="2025-09" db="UniProtKB">
        <authorList>
            <consortium name="Ensembl"/>
        </authorList>
    </citation>
    <scope>IDENTIFICATION</scope>
</reference>
<dbReference type="PROSITE" id="PS50297">
    <property type="entry name" value="ANK_REP_REGION"/>
    <property type="match status" value="4"/>
</dbReference>
<dbReference type="InterPro" id="IPR002110">
    <property type="entry name" value="Ankyrin_rpt"/>
</dbReference>
<dbReference type="PROSITE" id="PS50088">
    <property type="entry name" value="ANK_REPEAT"/>
    <property type="match status" value="5"/>
</dbReference>
<dbReference type="GO" id="GO:0003723">
    <property type="term" value="F:RNA binding"/>
    <property type="evidence" value="ECO:0007669"/>
    <property type="project" value="TreeGrafter"/>
</dbReference>
<feature type="repeat" description="ANK" evidence="3">
    <location>
        <begin position="123"/>
        <end position="155"/>
    </location>
</feature>
<evidence type="ECO:0000313" key="6">
    <source>
        <dbReference type="Proteomes" id="UP000694404"/>
    </source>
</evidence>
<dbReference type="InterPro" id="IPR000719">
    <property type="entry name" value="Prot_kinase_dom"/>
</dbReference>
<evidence type="ECO:0000256" key="1">
    <source>
        <dbReference type="ARBA" id="ARBA00022737"/>
    </source>
</evidence>
<feature type="repeat" description="ANK" evidence="3">
    <location>
        <begin position="24"/>
        <end position="56"/>
    </location>
</feature>
<evidence type="ECO:0000256" key="2">
    <source>
        <dbReference type="ARBA" id="ARBA00023043"/>
    </source>
</evidence>
<sequence>MSRQQRKYILQEEILTSRNETAADKPSLLNNAVRNHSIDTVRQLLKEGADVNSKVEGGWTPLHSAVQADQEEIVDLLLEKGADPCARKKNGATPFVVAGIVGNVRLLELFLSKGSEINEYDDNGFTAFMEAAGYGNEDALRFLYNNGADVNLRRVVNEEKRTLNKGGATALMDAAREGHFSVVNILVSEMKADMNICDNQDRNALIYAFLPSDNKTAESILPIVHFLLDCGVDVNRRDEHGKTTLILAVEMRSLDLVKALLEKNEVDINDADREGKTALMIAVEKNYYEIAKLLCERGARTDLGDLIGIVNRKYNKKMADLLRQYGAKAGPSQPQDWEPTSKRWGEQLKVLYNMYRPMTGKLKILQHNDFRIQRTSQGGIYLGLYDGKEVAVKIFCIGTEIAKQEKMCLEQCLTSNHLVKLFGAEEKKPCLYLCLSLCEKNLEEHLSASENEVNCKGVLKTLFEAVQELHMFGFGHQDLHPRNILIDAAGKVRLADFDKSKRLSEGQKDDALSRLVLYVVTVGKVPFEENDRGDLDESCPEDVQDYVEIADLRKSLVSPGEGSPVENLLRDLIQHPFFWNPQTADLQAAPFCQESAQQAISNVPLIPQQASQVKNQLFFFCFRVKEIIKEPSEYFVNLFPELTVYVYKCLCSIQHHRHFPSPESLSQV</sequence>
<dbReference type="GO" id="GO:0004540">
    <property type="term" value="F:RNA nuclease activity"/>
    <property type="evidence" value="ECO:0007669"/>
    <property type="project" value="TreeGrafter"/>
</dbReference>
<feature type="domain" description="Protein kinase" evidence="4">
    <location>
        <begin position="348"/>
        <end position="668"/>
    </location>
</feature>
<feature type="repeat" description="ANK" evidence="3">
    <location>
        <begin position="90"/>
        <end position="122"/>
    </location>
</feature>
<dbReference type="InterPro" id="IPR036770">
    <property type="entry name" value="Ankyrin_rpt-contain_sf"/>
</dbReference>
<dbReference type="Proteomes" id="UP000694404">
    <property type="component" value="Unplaced"/>
</dbReference>
<dbReference type="AlphaFoldDB" id="A0A8C0H729"/>
<name>A0A8C0H729_CHEAB</name>
<accession>A0A8C0H729</accession>
<dbReference type="Gene3D" id="1.25.40.20">
    <property type="entry name" value="Ankyrin repeat-containing domain"/>
    <property type="match status" value="1"/>
</dbReference>
<dbReference type="InterPro" id="IPR011009">
    <property type="entry name" value="Kinase-like_dom_sf"/>
</dbReference>
<protein>
    <recommendedName>
        <fullName evidence="4">Protein kinase domain-containing protein</fullName>
    </recommendedName>
</protein>
<feature type="repeat" description="ANK" evidence="3">
    <location>
        <begin position="274"/>
        <end position="306"/>
    </location>
</feature>
<dbReference type="Pfam" id="PF00023">
    <property type="entry name" value="Ank"/>
    <property type="match status" value="1"/>
</dbReference>
<dbReference type="Gene3D" id="1.20.1440.180">
    <property type="entry name" value="KEN domain"/>
    <property type="match status" value="1"/>
</dbReference>
<evidence type="ECO:0000313" key="5">
    <source>
        <dbReference type="Ensembl" id="ENSCABP00000019195.1"/>
    </source>
</evidence>
<reference evidence="5" key="1">
    <citation type="submission" date="2025-08" db="UniProtKB">
        <authorList>
            <consortium name="Ensembl"/>
        </authorList>
    </citation>
    <scope>IDENTIFICATION</scope>
</reference>
<dbReference type="GO" id="GO:0004672">
    <property type="term" value="F:protein kinase activity"/>
    <property type="evidence" value="ECO:0007669"/>
    <property type="project" value="InterPro"/>
</dbReference>
<dbReference type="InterPro" id="IPR038357">
    <property type="entry name" value="KEN_sf"/>
</dbReference>
<dbReference type="PANTHER" id="PTHR24141:SF1">
    <property type="entry name" value="2-5A-DEPENDENT RIBONUCLEASE"/>
    <property type="match status" value="1"/>
</dbReference>
<dbReference type="SUPFAM" id="SSF56112">
    <property type="entry name" value="Protein kinase-like (PK-like)"/>
    <property type="match status" value="1"/>
</dbReference>
<evidence type="ECO:0000259" key="4">
    <source>
        <dbReference type="PROSITE" id="PS50011"/>
    </source>
</evidence>
<organism evidence="5 6">
    <name type="scientific">Chelonoidis abingdonii</name>
    <name type="common">Abingdon island giant tortoise</name>
    <name type="synonym">Testudo abingdonii</name>
    <dbReference type="NCBI Taxonomy" id="106734"/>
    <lineage>
        <taxon>Eukaryota</taxon>
        <taxon>Metazoa</taxon>
        <taxon>Chordata</taxon>
        <taxon>Craniata</taxon>
        <taxon>Vertebrata</taxon>
        <taxon>Euteleostomi</taxon>
        <taxon>Archelosauria</taxon>
        <taxon>Testudinata</taxon>
        <taxon>Testudines</taxon>
        <taxon>Cryptodira</taxon>
        <taxon>Durocryptodira</taxon>
        <taxon>Testudinoidea</taxon>
        <taxon>Testudinidae</taxon>
        <taxon>Chelonoidis</taxon>
    </lineage>
</organism>
<proteinExistence type="predicted"/>
<feature type="repeat" description="ANK" evidence="3">
    <location>
        <begin position="57"/>
        <end position="89"/>
    </location>
</feature>
<evidence type="ECO:0000256" key="3">
    <source>
        <dbReference type="PROSITE-ProRule" id="PRU00023"/>
    </source>
</evidence>
<dbReference type="Pfam" id="PF00069">
    <property type="entry name" value="Pkinase"/>
    <property type="match status" value="1"/>
</dbReference>
<dbReference type="GO" id="GO:0006396">
    <property type="term" value="P:RNA processing"/>
    <property type="evidence" value="ECO:0007669"/>
    <property type="project" value="TreeGrafter"/>
</dbReference>
<dbReference type="PROSITE" id="PS50011">
    <property type="entry name" value="PROTEIN_KINASE_DOM"/>
    <property type="match status" value="1"/>
</dbReference>
<dbReference type="PANTHER" id="PTHR24141">
    <property type="entry name" value="2-5A-DEPENDENT RIBONUCLEASE"/>
    <property type="match status" value="1"/>
</dbReference>
<dbReference type="GeneTree" id="ENSGT00940000161114"/>